<dbReference type="GeneID" id="126888694"/>
<sequence length="594" mass="68589">MRTLKAAEVKKLYKKRALILKRLESFVEFIEPLESINDLTEQKISELEINVQDIEDSRKEFNSVQESIELNCADDLIDDEFEKRKNFDDKYRRYMSIAKCISKKWYFSQESGDFSSTARVEQRETVQGACGLEGIRLPPIRLPSFNSDYLRWLEYKNTYEALIHNNKTLSDIQKYHYLKSSLTDEAISIIQDLDFSPQNYMYAWETLCNRYNNKRMLVDNHIKALFNIQNLAKESASGIRTLIDTVKKHLYALKSLELPTEHWDAIIIHIISLKLDKVTSREWELIKGDNNMPQLDELFEFLKKRADFLETLDLNQQVSQNKSDNRNKNLSRSLVVNNAGKSCNFCKQDHMIYNCEKFLKLSINDRWAQIKKLKLCSNCLCIGHFNSKCQRFGCKICKRKHSSLLHENKHADSSSIENIDLQQKGVADGVSNVSSLFSNQLTDIESNLKQSSNEILALQNKREIESARSLVLLSTANIKVVDHLGNCHIARAILDSGSQSCFISEEFCKKLNLKTENTRICVTGINNSSTSLNKKCRVQIKSRFNDFSSIVDCLVVPKITDNLPAYTLICLSGTYHLILCLLMNHLMFMIRLIF</sequence>
<keyword evidence="2" id="KW-0812">Transmembrane</keyword>
<dbReference type="CDD" id="cd00303">
    <property type="entry name" value="retropepsin_like"/>
    <property type="match status" value="1"/>
</dbReference>
<dbReference type="Proteomes" id="UP001652700">
    <property type="component" value="Unplaced"/>
</dbReference>
<accession>A0ABM5KS56</accession>
<keyword evidence="2" id="KW-0472">Membrane</keyword>
<feature type="coiled-coil region" evidence="1">
    <location>
        <begin position="37"/>
        <end position="64"/>
    </location>
</feature>
<evidence type="ECO:0008006" key="5">
    <source>
        <dbReference type="Google" id="ProtNLM"/>
    </source>
</evidence>
<proteinExistence type="predicted"/>
<evidence type="ECO:0000256" key="2">
    <source>
        <dbReference type="SAM" id="Phobius"/>
    </source>
</evidence>
<keyword evidence="1" id="KW-0175">Coiled coil</keyword>
<dbReference type="InterPro" id="IPR021109">
    <property type="entry name" value="Peptidase_aspartic_dom_sf"/>
</dbReference>
<evidence type="ECO:0000313" key="3">
    <source>
        <dbReference type="EnsemblMetazoa" id="XP_050513021.1"/>
    </source>
</evidence>
<evidence type="ECO:0000256" key="1">
    <source>
        <dbReference type="SAM" id="Coils"/>
    </source>
</evidence>
<protein>
    <recommendedName>
        <fullName evidence="5">Peptidase aspartic putative domain-containing protein</fullName>
    </recommendedName>
</protein>
<feature type="transmembrane region" description="Helical" evidence="2">
    <location>
        <begin position="563"/>
        <end position="583"/>
    </location>
</feature>
<dbReference type="PANTHER" id="PTHR47331">
    <property type="entry name" value="PHD-TYPE DOMAIN-CONTAINING PROTEIN"/>
    <property type="match status" value="1"/>
</dbReference>
<dbReference type="InterPro" id="IPR005312">
    <property type="entry name" value="DUF1759"/>
</dbReference>
<dbReference type="Pfam" id="PF03564">
    <property type="entry name" value="DUF1759"/>
    <property type="match status" value="1"/>
</dbReference>
<organism evidence="3 4">
    <name type="scientific">Diabrotica virgifera virgifera</name>
    <name type="common">western corn rootworm</name>
    <dbReference type="NCBI Taxonomy" id="50390"/>
    <lineage>
        <taxon>Eukaryota</taxon>
        <taxon>Metazoa</taxon>
        <taxon>Ecdysozoa</taxon>
        <taxon>Arthropoda</taxon>
        <taxon>Hexapoda</taxon>
        <taxon>Insecta</taxon>
        <taxon>Pterygota</taxon>
        <taxon>Neoptera</taxon>
        <taxon>Endopterygota</taxon>
        <taxon>Coleoptera</taxon>
        <taxon>Polyphaga</taxon>
        <taxon>Cucujiformia</taxon>
        <taxon>Chrysomeloidea</taxon>
        <taxon>Chrysomelidae</taxon>
        <taxon>Galerucinae</taxon>
        <taxon>Diabroticina</taxon>
        <taxon>Diabroticites</taxon>
        <taxon>Diabrotica</taxon>
    </lineage>
</organism>
<name>A0ABM5KS56_DIAVI</name>
<reference evidence="3" key="1">
    <citation type="submission" date="2025-05" db="UniProtKB">
        <authorList>
            <consortium name="EnsemblMetazoa"/>
        </authorList>
    </citation>
    <scope>IDENTIFICATION</scope>
</reference>
<dbReference type="RefSeq" id="XP_050513021.1">
    <property type="nucleotide sequence ID" value="XM_050657064.1"/>
</dbReference>
<dbReference type="Gene3D" id="2.40.70.10">
    <property type="entry name" value="Acid Proteases"/>
    <property type="match status" value="1"/>
</dbReference>
<dbReference type="PANTHER" id="PTHR47331:SF1">
    <property type="entry name" value="GAG-LIKE PROTEIN"/>
    <property type="match status" value="1"/>
</dbReference>
<evidence type="ECO:0000313" key="4">
    <source>
        <dbReference type="Proteomes" id="UP001652700"/>
    </source>
</evidence>
<keyword evidence="2" id="KW-1133">Transmembrane helix</keyword>
<keyword evidence="4" id="KW-1185">Reference proteome</keyword>
<dbReference type="EnsemblMetazoa" id="XM_050657064.1">
    <property type="protein sequence ID" value="XP_050513021.1"/>
    <property type="gene ID" value="LOC126888694"/>
</dbReference>